<name>A0A2T0WMA9_9RHOB</name>
<dbReference type="Proteomes" id="UP000238392">
    <property type="component" value="Unassembled WGS sequence"/>
</dbReference>
<dbReference type="SUPFAM" id="SSF54427">
    <property type="entry name" value="NTF2-like"/>
    <property type="match status" value="1"/>
</dbReference>
<sequence>MSIEDDRWRDEIEFWLSPSSFCKLRVAKDAVMVLPQARGIVHGADVLSVLGDADRWDQVSFSDEISLEHGDCFVLAYEARAEAEGRVYRALCSSTYCRSGDRWQMIAHHRNALD</sequence>
<dbReference type="EMBL" id="PVTQ01000009">
    <property type="protein sequence ID" value="PRY87843.1"/>
    <property type="molecule type" value="Genomic_DNA"/>
</dbReference>
<dbReference type="RefSeq" id="WP_106265769.1">
    <property type="nucleotide sequence ID" value="NZ_PVTQ01000009.1"/>
</dbReference>
<organism evidence="1 2">
    <name type="scientific">Donghicola tyrosinivorans</name>
    <dbReference type="NCBI Taxonomy" id="1652492"/>
    <lineage>
        <taxon>Bacteria</taxon>
        <taxon>Pseudomonadati</taxon>
        <taxon>Pseudomonadota</taxon>
        <taxon>Alphaproteobacteria</taxon>
        <taxon>Rhodobacterales</taxon>
        <taxon>Roseobacteraceae</taxon>
        <taxon>Donghicola</taxon>
    </lineage>
</organism>
<evidence type="ECO:0008006" key="3">
    <source>
        <dbReference type="Google" id="ProtNLM"/>
    </source>
</evidence>
<accession>A0A2T0WMA9</accession>
<dbReference type="AlphaFoldDB" id="A0A2T0WMA9"/>
<dbReference type="OrthoDB" id="7353854at2"/>
<evidence type="ECO:0000313" key="1">
    <source>
        <dbReference type="EMBL" id="PRY87843.1"/>
    </source>
</evidence>
<dbReference type="InterPro" id="IPR032710">
    <property type="entry name" value="NTF2-like_dom_sf"/>
</dbReference>
<reference evidence="1 2" key="1">
    <citation type="submission" date="2018-03" db="EMBL/GenBank/DDBJ databases">
        <title>Genomic Encyclopedia of Archaeal and Bacterial Type Strains, Phase II (KMG-II): from individual species to whole genera.</title>
        <authorList>
            <person name="Goeker M."/>
        </authorList>
    </citation>
    <scope>NUCLEOTIDE SEQUENCE [LARGE SCALE GENOMIC DNA]</scope>
    <source>
        <strain evidence="1 2">DSM 100212</strain>
    </source>
</reference>
<gene>
    <name evidence="1" type="ORF">CLV74_109166</name>
</gene>
<dbReference type="Gene3D" id="3.10.450.50">
    <property type="match status" value="1"/>
</dbReference>
<protein>
    <recommendedName>
        <fullName evidence="3">DUF4440 domain-containing protein</fullName>
    </recommendedName>
</protein>
<evidence type="ECO:0000313" key="2">
    <source>
        <dbReference type="Proteomes" id="UP000238392"/>
    </source>
</evidence>
<proteinExistence type="predicted"/>
<comment type="caution">
    <text evidence="1">The sequence shown here is derived from an EMBL/GenBank/DDBJ whole genome shotgun (WGS) entry which is preliminary data.</text>
</comment>
<keyword evidence="2" id="KW-1185">Reference proteome</keyword>